<dbReference type="Proteomes" id="UP000178175">
    <property type="component" value="Unassembled WGS sequence"/>
</dbReference>
<organism evidence="1 2">
    <name type="scientific">Candidatus Zambryskibacteria bacterium RIFCSPHIGHO2_02_FULL_43_14</name>
    <dbReference type="NCBI Taxonomy" id="1802748"/>
    <lineage>
        <taxon>Bacteria</taxon>
        <taxon>Candidatus Zambryskiibacteriota</taxon>
    </lineage>
</organism>
<dbReference type="EMBL" id="MHVR01000010">
    <property type="protein sequence ID" value="OHA96160.1"/>
    <property type="molecule type" value="Genomic_DNA"/>
</dbReference>
<comment type="caution">
    <text evidence="1">The sequence shown here is derived from an EMBL/GenBank/DDBJ whole genome shotgun (WGS) entry which is preliminary data.</text>
</comment>
<evidence type="ECO:0000313" key="1">
    <source>
        <dbReference type="EMBL" id="OHA96160.1"/>
    </source>
</evidence>
<accession>A0A1G2TFV8</accession>
<evidence type="ECO:0000313" key="2">
    <source>
        <dbReference type="Proteomes" id="UP000178175"/>
    </source>
</evidence>
<dbReference type="AlphaFoldDB" id="A0A1G2TFV8"/>
<sequence length="161" mass="17632">MDEQFFRRVAMRSTTLLFVVCVAVLLAFSGCASDSSPTAPSAWSQRPELPAGAQWSAVGPLIVEPPSAPVGTYVTFGFNMTGPKGFCHEFFNRIKRPNGSINTELPRSPRFCSSNGKSGYSSNFKTDMPGWFEIAVEMYEYDGDQLRPDSPVVVRGEATAF</sequence>
<dbReference type="PROSITE" id="PS51257">
    <property type="entry name" value="PROKAR_LIPOPROTEIN"/>
    <property type="match status" value="1"/>
</dbReference>
<gene>
    <name evidence="1" type="ORF">A3C70_03545</name>
</gene>
<proteinExistence type="predicted"/>
<reference evidence="1 2" key="1">
    <citation type="journal article" date="2016" name="Nat. Commun.">
        <title>Thousands of microbial genomes shed light on interconnected biogeochemical processes in an aquifer system.</title>
        <authorList>
            <person name="Anantharaman K."/>
            <person name="Brown C.T."/>
            <person name="Hug L.A."/>
            <person name="Sharon I."/>
            <person name="Castelle C.J."/>
            <person name="Probst A.J."/>
            <person name="Thomas B.C."/>
            <person name="Singh A."/>
            <person name="Wilkins M.J."/>
            <person name="Karaoz U."/>
            <person name="Brodie E.L."/>
            <person name="Williams K.H."/>
            <person name="Hubbard S.S."/>
            <person name="Banfield J.F."/>
        </authorList>
    </citation>
    <scope>NUCLEOTIDE SEQUENCE [LARGE SCALE GENOMIC DNA]</scope>
</reference>
<name>A0A1G2TFV8_9BACT</name>
<protein>
    <submittedName>
        <fullName evidence="1">Uncharacterized protein</fullName>
    </submittedName>
</protein>